<reference evidence="4 5" key="1">
    <citation type="journal article" date="2015" name="Genome Biol. Evol.">
        <title>Comparative Genomics of a Bacterivorous Green Alga Reveals Evolutionary Causalities and Consequences of Phago-Mixotrophic Mode of Nutrition.</title>
        <authorList>
            <person name="Burns J.A."/>
            <person name="Paasch A."/>
            <person name="Narechania A."/>
            <person name="Kim E."/>
        </authorList>
    </citation>
    <scope>NUCLEOTIDE SEQUENCE [LARGE SCALE GENOMIC DNA]</scope>
    <source>
        <strain evidence="4 5">PLY_AMNH</strain>
    </source>
</reference>
<dbReference type="Pfam" id="PF00686">
    <property type="entry name" value="CBM_20"/>
    <property type="match status" value="1"/>
</dbReference>
<dbReference type="InterPro" id="IPR013784">
    <property type="entry name" value="Carb-bd-like_fold"/>
</dbReference>
<feature type="coiled-coil region" evidence="1">
    <location>
        <begin position="2890"/>
        <end position="3035"/>
    </location>
</feature>
<feature type="coiled-coil region" evidence="1">
    <location>
        <begin position="2283"/>
        <end position="2487"/>
    </location>
</feature>
<dbReference type="InterPro" id="IPR002044">
    <property type="entry name" value="CBM20"/>
</dbReference>
<feature type="region of interest" description="Disordered" evidence="2">
    <location>
        <begin position="18"/>
        <end position="97"/>
    </location>
</feature>
<organism evidence="4 5">
    <name type="scientific">Cymbomonas tetramitiformis</name>
    <dbReference type="NCBI Taxonomy" id="36881"/>
    <lineage>
        <taxon>Eukaryota</taxon>
        <taxon>Viridiplantae</taxon>
        <taxon>Chlorophyta</taxon>
        <taxon>Pyramimonadophyceae</taxon>
        <taxon>Pyramimonadales</taxon>
        <taxon>Pyramimonadaceae</taxon>
        <taxon>Cymbomonas</taxon>
    </lineage>
</organism>
<feature type="coiled-coil region" evidence="1">
    <location>
        <begin position="1378"/>
        <end position="1436"/>
    </location>
</feature>
<dbReference type="SMART" id="SM01065">
    <property type="entry name" value="CBM_2"/>
    <property type="match status" value="1"/>
</dbReference>
<feature type="coiled-coil region" evidence="1">
    <location>
        <begin position="3549"/>
        <end position="3677"/>
    </location>
</feature>
<feature type="compositionally biased region" description="Polar residues" evidence="2">
    <location>
        <begin position="69"/>
        <end position="88"/>
    </location>
</feature>
<feature type="region of interest" description="Disordered" evidence="2">
    <location>
        <begin position="4150"/>
        <end position="4179"/>
    </location>
</feature>
<feature type="coiled-coil region" evidence="1">
    <location>
        <begin position="2043"/>
        <end position="2165"/>
    </location>
</feature>
<dbReference type="GO" id="GO:2001070">
    <property type="term" value="F:starch binding"/>
    <property type="evidence" value="ECO:0007669"/>
    <property type="project" value="InterPro"/>
</dbReference>
<dbReference type="Gene3D" id="2.60.40.10">
    <property type="entry name" value="Immunoglobulins"/>
    <property type="match status" value="1"/>
</dbReference>
<dbReference type="PROSITE" id="PS51166">
    <property type="entry name" value="CBM20"/>
    <property type="match status" value="1"/>
</dbReference>
<feature type="region of interest" description="Disordered" evidence="2">
    <location>
        <begin position="3796"/>
        <end position="3818"/>
    </location>
</feature>
<feature type="coiled-coil region" evidence="1">
    <location>
        <begin position="1944"/>
        <end position="1996"/>
    </location>
</feature>
<feature type="domain" description="CBM20" evidence="3">
    <location>
        <begin position="4181"/>
        <end position="4289"/>
    </location>
</feature>
<feature type="coiled-coil region" evidence="1">
    <location>
        <begin position="1774"/>
        <end position="1847"/>
    </location>
</feature>
<feature type="compositionally biased region" description="Basic and acidic residues" evidence="2">
    <location>
        <begin position="1257"/>
        <end position="1274"/>
    </location>
</feature>
<evidence type="ECO:0000313" key="5">
    <source>
        <dbReference type="Proteomes" id="UP001190700"/>
    </source>
</evidence>
<evidence type="ECO:0000259" key="3">
    <source>
        <dbReference type="PROSITE" id="PS51166"/>
    </source>
</evidence>
<keyword evidence="1" id="KW-0175">Coiled coil</keyword>
<proteinExistence type="predicted"/>
<feature type="region of interest" description="Disordered" evidence="2">
    <location>
        <begin position="4287"/>
        <end position="4310"/>
    </location>
</feature>
<comment type="caution">
    <text evidence="4">The sequence shown here is derived from an EMBL/GenBank/DDBJ whole genome shotgun (WGS) entry which is preliminary data.</text>
</comment>
<feature type="coiled-coil region" evidence="1">
    <location>
        <begin position="184"/>
        <end position="315"/>
    </location>
</feature>
<feature type="coiled-coil region" evidence="1">
    <location>
        <begin position="1029"/>
        <end position="1063"/>
    </location>
</feature>
<dbReference type="EMBL" id="LGRX02028289">
    <property type="protein sequence ID" value="KAK3248244.1"/>
    <property type="molecule type" value="Genomic_DNA"/>
</dbReference>
<feature type="coiled-coil region" evidence="1">
    <location>
        <begin position="1103"/>
        <end position="1137"/>
    </location>
</feature>
<feature type="coiled-coil region" evidence="1">
    <location>
        <begin position="433"/>
        <end position="609"/>
    </location>
</feature>
<gene>
    <name evidence="4" type="ORF">CYMTET_42286</name>
</gene>
<name>A0AAE0F1N7_9CHLO</name>
<feature type="coiled-coil region" evidence="1">
    <location>
        <begin position="804"/>
        <end position="894"/>
    </location>
</feature>
<protein>
    <recommendedName>
        <fullName evidence="3">CBM20 domain-containing protein</fullName>
    </recommendedName>
</protein>
<feature type="coiled-coil region" evidence="1">
    <location>
        <begin position="656"/>
        <end position="686"/>
    </location>
</feature>
<sequence length="4371" mass="486144">MKGARYASLMAPSVVHIPSGTFTPSSSGKRCLGRRKSSTKTRRYKSTDIVATAQKPVKDAFDATETRSAESLPSTGQDRTQQIQQSLNIRADERDANRRKSSLAAMLEEARYLAAEDGEPRKQMLVNLDYIEAELGRSDEVNSELRRSLGQAEVHAQYANSLVNMLQNEVRVWDEKYSRTAQSLGSVESEKEQLLAKVAHLQAEMAARDNLQSAALHAKTQELQDTEHKFREQLRQLKTATREEIENERQTSSRKLAAAVNQVYELEESTKKVDEKIEKLQGEYEAKAKVQTDQLKNTQSELTTAKAQLSSVTESLGGALVEAQGLIVEEVRRKEAIILEMSKLQGDQQREQGVATGQLEGLMMEKQRLEAQVQMLHQELDIRNSQQAELLQSKGHELEKTEMLLAEVRGTLSTTVASLHQGMVERAEQGAKLDEAAAVSKALEEQKAQLEARVAELQQQRARGGSDQALVAELNASEETLAELRSKLYEATQALEEGMATQAEQGVLVDQAMATSKQLEAEKQELEAEVKRMQEEARRNDNQQAELLLAKTAELATSEAALQEAVALDKAVASSAEAESEKRELEEYIRQLREEMAESDMRQEQLLRAKSAELEATEGEFQAVRTKLADAVASLQEGMAERAEQAAALDRALVASQTLEAEVQVLHAEREERERTQAEVLQKQEKDLQVAEIALADVCGQLSRAMHALEQGSAEKVAQAAQLEASAERSRHLGVQKEALEVRVQELQREIEQKDGKSQELLQAMAQELSETQVALKEVYDQLTDAVQSVQEGLAVQAEQGVGLDEARASSQTLSAEKESLEAVVQRLQEDTAKRRAELATAEAELAEMRTALGNAAGELKEGMATRAEQGVALDQALAASQMLTEEVKWLKEERETREKQIERELQRKTGDLKVARAVLAETSAKLYEAVDAVEAGAAASVEQSQELTQALQASRQLESEKMGLEAEVQRLRNERGAREQQLGEELKQQSHDLYVAETALADTCGKLSQVLQLVKRAEVEKGEQDSTVADALLVSQKLEVEKQELEAQVKRLEAERAGQDEQLSQDLLLAETALTDTCTKLSQILVVYHQSKANTAQQGAELGRALAASEQLEAEKQELEVQVQRLHEDMSESDLQQAQELLAKSQDLSSKEASLQEVQAQLMDIMGSVQEGMVTQAEQGVALDKAIERSRALELEREEQLALVQSLQQEVAAGEEEIARLRLELEAALQGLQEGETARAEQGARLDSALQTSQQLKERMARLQEEQQERDNEQSVALLRKTMELEEAESALTAASSKLSDAMAVVQAEEEQRTEQRAALNAALAASQALEVEKQELEAHVRRLHADMEASAGAQSGELMAKSQELAATEAQLTSVHAQLAEAVESLQEALAGKAEQGAMMEAAVVKSETLEVEKGKLEAQVRQLQEEMALAGDEQRRELLAKSEALRASEKELTEVNVQLAQALEYLQQGVAARAEQEAQLDQALAKSVSLEQMVEQMKTEQEEQTGQHAQELRVKSAQLQDAEAALGDVRSRLDEVTELLEEGMAERAEQSVQLESALEAARLLEREKQELEALTAELQEQALEKGAQADVVLAKAQELQQAEAALDEVQARLGEARAGLEAGLAEREEMGVQLSKALADARDLEAAKHDLETDVRQLLEEVELSRERLAAAEAELEEVRSELSDAHVLLEEGLEEQARKDAALDAAIETTGNLEARVQQLQEELTRTDDEQTAALRAKSKELLVAELALTDTCEQLSTALEQLYTGMASQAEQAAELERSQLTVRELREKQQAMEATVVQLRAQISEKGADEAELLREKAKELATTEAELEQVRAQLAAAAAEVLESAESSAKKGAELDKVKEASEVLVAEKNRHEALIQDLRLEMVSSDSGQSEDMLLAKSVELVATQAELEEVRAQLRIAVKSMEAGMADKAEQSVQLQKALAVSDELTNQVKTLQEEQEERELRQGRSLEELEMRVKALKDQQEEREGQQAENLLKKVLELEVAETALTNTCALLHDALLVVQDGQMERDEQTVLLRGALEESVQLEAKSQELEARKQGLEAELQDLKAAQAAAREQNLEDQAEMAEVLLKKGLLVESLEMEMEELRRRLDEVMEMLQQGIAAQAAQEEALEQALEAAKALEVDKMEMLVMIEQLQKEQAERDGAQAEKLLRMSLELEVAETALTHTCTLLSEALTVIQEGIVEREEQGTQLREALSGMKLLEAEKQALKDEVGQLKALMGELSEEQATVLQIKVDELEAKEAALYDIRAQLGNTLESMRDGMAQQAQQREELDRAIESSQKLEEEMLQAQEVITELRARDAANVEILRAKELQLEEKETALLEANRMVDVELQAAEARHQEEVSVLEIQTQELQVEVEATEQRRADLELEIKLLENEMENRGSQQEEMLLEKQRAMDEVQRELRSQTSRLREDLRDLKSKTGAEVAQSEEQYSRAMERMQAMEKEKEQVAQELITLKSDLGSKVMNQAAMLRKREQEVETMEARFAEEKMLVMQKVQRMERQFEVETESFAREKISVMATVENLQKEHELKETRMLEDLAALKGRLEDVSGALEVARTAEKLTAQQLDSREEQLKKALANLHRVQREKKEAETELEGFRANSEETQTLLATELKMKMREIEAKEKELSKVARKMDAALDRAEGRRAKEVAEREEKMQDVEAKMQAAEAEKAEIEVKLKQMQEETEATKNVLAADLQAKREELEAKEKELNMVAESMNAELKRVEEERQAELKEQEGKMAEIISKMQGAEAEKRAVEMSLSIMQEEGEQSRNVLAEELQVKMSELEAKEKELSGVMDSMGAAVAESEVAQGQKLEEQEAKMAEISAKMMATEAEKNEVEGMLREADATTGVLSEALVAKKVELERKEDLLNQLAVKMESTLKQAEGEREAEVAEREEEMAKILEKMRATEADKMSVEMNLRLMTAQSEKSRAELLNELQAKKSELEKKEMEMKNVASLMDAALTQSEKERRAQLDEREAKIAEIQEKMQVMEAEKLQVLESLQEARSESEVAQTALSEDLQAKRTELNQTMSELGTVAKTMDAALAQAEAERVEQVAAREQQLESALTDLHAAEEEKRQVEAQLSQIREEAENTQAVLHEHLLAKKEEFEVMEKALKAAESRRTVDTEGQEEALQEARATVMALEAERTQILHNMQAVQAEEGRLQSKLRQLTSQTSAAFSSMEALVADESRMRQWAGAEMKRVRQEMWAEAPTGVEYASAVLLAEDQHRRAALAVRTKSIRRQELQAEVLEATRATGATREAEAALKAAVEAERSRDGAWVQSLVQVQTLQGTKWLQQARARDQERELKAESASLRLREMAEQELQMKELEVQELGSAMVAALEVALEVATEGTSQLASVGPRLSIGVEALRAISQVADAPPPAATDAEKAVRWYALERAQRHEAEKQTLQQEVQLLQAELTKSKAKSDMDAEAGVPTAQKDKELSVLLERKKQDLKAAASALGETLTEAASVTMKEALPLHQRVSELVVTRSVLQHALEEGVARLLAYRESSPHKAGQGAAEAAEQLAAAELEVERLARALGVALEEAETLDDLRERQLAWRYAQQARCRREMQATEALLEELEDAREDAEARLETLQRQLLVFEAEQARLTAAVHSTCEDPDARAMCAELQAALELATERREATEHVAKMVSEESQLHAAELEQLRRRRLEHGVQARVASMQSQLLRTQLRASVADRLEGVRAWLGLQERAAIPLMEEVKATSMDDRVGEMTLSGQCAMAQVARARERLGGAQDLAKKIVGLAEREQQGAAENQETPEGADERREGSRMKNLVSEVTSLMAMLEELGECQVKVQQAEVERVRDQMQVAPGDRQAEEEAQQRVTGMARELGTLTARWGAQRGSNMELRRNLLSMALSADVLRNAVAQVEAQVLPVRAVCEELAEAAHAKEAERVANAKRLSAVEEVIATLRMRLEQLDDEARAGPMKTVGGATRKEVLQALVVVEDEQEQLRSLVKVDEVKRDALVARRRVLERMGGELDTELAHVQARLDGAEESVDQIVEVAKAATQAVQAELTSVAHELELEGSAGNSAVTLAVQASIQLTRLHEEMRSTQSGLDKTRKAVEEMLDAAQAVATKQKNESQLLEQKMREVEFLRQQLEEERRDAPAQQAAPSEPEEQPLREAVPPSQLLVDPSTPITVTFSIRYAAAFGEALVLVTAADEWDPQRGTLLQWGSGNVWSASVSYTSGALVQYKYVRVKVHGDGWLDVQEWQPGFNRLFTVPTRPQFTGDAVACEDTWEPAPDSTEEEEDGNDEPVSENAKGLNYEEEEAKYIEELLHRVGSNSLRLLVITYNFILCHVTSIKYCAMRNFWSLTIVELTSGR</sequence>
<evidence type="ECO:0000256" key="2">
    <source>
        <dbReference type="SAM" id="MobiDB-lite"/>
    </source>
</evidence>
<feature type="compositionally biased region" description="Basic residues" evidence="2">
    <location>
        <begin position="31"/>
        <end position="44"/>
    </location>
</feature>
<dbReference type="Proteomes" id="UP001190700">
    <property type="component" value="Unassembled WGS sequence"/>
</dbReference>
<accession>A0AAE0F1N7</accession>
<feature type="coiled-coil region" evidence="1">
    <location>
        <begin position="1321"/>
        <end position="1348"/>
    </location>
</feature>
<feature type="coiled-coil region" evidence="1">
    <location>
        <begin position="3428"/>
        <end position="3455"/>
    </location>
</feature>
<feature type="coiled-coil region" evidence="1">
    <location>
        <begin position="2219"/>
        <end position="2253"/>
    </location>
</feature>
<feature type="coiled-coil region" evidence="1">
    <location>
        <begin position="730"/>
        <end position="764"/>
    </location>
</feature>
<feature type="coiled-coil region" evidence="1">
    <location>
        <begin position="3070"/>
        <end position="3202"/>
    </location>
</feature>
<evidence type="ECO:0000313" key="4">
    <source>
        <dbReference type="EMBL" id="KAK3248244.1"/>
    </source>
</evidence>
<dbReference type="SUPFAM" id="SSF49452">
    <property type="entry name" value="Starch-binding domain-like"/>
    <property type="match status" value="1"/>
</dbReference>
<feature type="region of interest" description="Disordered" evidence="2">
    <location>
        <begin position="1240"/>
        <end position="1274"/>
    </location>
</feature>
<feature type="coiled-coil region" evidence="1">
    <location>
        <begin position="359"/>
        <end position="386"/>
    </location>
</feature>
<dbReference type="InterPro" id="IPR013783">
    <property type="entry name" value="Ig-like_fold"/>
</dbReference>
<feature type="coiled-coil region" evidence="1">
    <location>
        <begin position="2592"/>
        <end position="2861"/>
    </location>
</feature>
<keyword evidence="5" id="KW-1185">Reference proteome</keyword>
<evidence type="ECO:0000256" key="1">
    <source>
        <dbReference type="SAM" id="Coils"/>
    </source>
</evidence>
<feature type="coiled-coil region" evidence="1">
    <location>
        <begin position="948"/>
        <end position="982"/>
    </location>
</feature>
<feature type="compositionally biased region" description="Basic and acidic residues" evidence="2">
    <location>
        <begin position="56"/>
        <end position="68"/>
    </location>
</feature>
<feature type="compositionally biased region" description="Acidic residues" evidence="2">
    <location>
        <begin position="4293"/>
        <end position="4305"/>
    </location>
</feature>
<feature type="coiled-coil region" evidence="1">
    <location>
        <begin position="1476"/>
        <end position="1734"/>
    </location>
</feature>